<reference evidence="2" key="1">
    <citation type="submission" date="2023-06" db="EMBL/GenBank/DDBJ databases">
        <title>Genome-scale phylogeny and comparative genomics of the fungal order Sordariales.</title>
        <authorList>
            <consortium name="Lawrence Berkeley National Laboratory"/>
            <person name="Hensen N."/>
            <person name="Bonometti L."/>
            <person name="Westerberg I."/>
            <person name="Brannstrom I.O."/>
            <person name="Guillou S."/>
            <person name="Cros-Aarteil S."/>
            <person name="Calhoun S."/>
            <person name="Haridas S."/>
            <person name="Kuo A."/>
            <person name="Mondo S."/>
            <person name="Pangilinan J."/>
            <person name="Riley R."/>
            <person name="LaButti K."/>
            <person name="Andreopoulos B."/>
            <person name="Lipzen A."/>
            <person name="Chen C."/>
            <person name="Yanf M."/>
            <person name="Daum C."/>
            <person name="Ng V."/>
            <person name="Clum A."/>
            <person name="Steindorff A."/>
            <person name="Ohm R."/>
            <person name="Martin F."/>
            <person name="Silar P."/>
            <person name="Natvig D."/>
            <person name="Lalanne C."/>
            <person name="Gautier V."/>
            <person name="Ament-velasquez S.L."/>
            <person name="Kruys A."/>
            <person name="Hutchinson M.I."/>
            <person name="Powell A.J."/>
            <person name="Barry K."/>
            <person name="Miller A.N."/>
            <person name="Grigoriev I.V."/>
            <person name="Debuchy R."/>
            <person name="Gladieux P."/>
            <person name="Thoren M.H."/>
            <person name="Johannesson H."/>
        </authorList>
    </citation>
    <scope>NUCLEOTIDE SEQUENCE</scope>
    <source>
        <strain evidence="2">SMH2392-1A</strain>
    </source>
</reference>
<feature type="compositionally biased region" description="Polar residues" evidence="1">
    <location>
        <begin position="182"/>
        <end position="192"/>
    </location>
</feature>
<proteinExistence type="predicted"/>
<gene>
    <name evidence="2" type="ORF">B0T26DRAFT_734361</name>
</gene>
<dbReference type="GeneID" id="85326462"/>
<protein>
    <submittedName>
        <fullName evidence="2">Uncharacterized protein</fullName>
    </submittedName>
</protein>
<feature type="region of interest" description="Disordered" evidence="1">
    <location>
        <begin position="156"/>
        <end position="192"/>
    </location>
</feature>
<comment type="caution">
    <text evidence="2">The sequence shown here is derived from an EMBL/GenBank/DDBJ whole genome shotgun (WGS) entry which is preliminary data.</text>
</comment>
<keyword evidence="3" id="KW-1185">Reference proteome</keyword>
<feature type="compositionally biased region" description="Low complexity" evidence="1">
    <location>
        <begin position="160"/>
        <end position="176"/>
    </location>
</feature>
<evidence type="ECO:0000313" key="2">
    <source>
        <dbReference type="EMBL" id="KAK0701717.1"/>
    </source>
</evidence>
<dbReference type="AlphaFoldDB" id="A0AA39ZQC0"/>
<evidence type="ECO:0000313" key="3">
    <source>
        <dbReference type="Proteomes" id="UP001172101"/>
    </source>
</evidence>
<organism evidence="2 3">
    <name type="scientific">Lasiosphaeria miniovina</name>
    <dbReference type="NCBI Taxonomy" id="1954250"/>
    <lineage>
        <taxon>Eukaryota</taxon>
        <taxon>Fungi</taxon>
        <taxon>Dikarya</taxon>
        <taxon>Ascomycota</taxon>
        <taxon>Pezizomycotina</taxon>
        <taxon>Sordariomycetes</taxon>
        <taxon>Sordariomycetidae</taxon>
        <taxon>Sordariales</taxon>
        <taxon>Lasiosphaeriaceae</taxon>
        <taxon>Lasiosphaeria</taxon>
    </lineage>
</organism>
<evidence type="ECO:0000256" key="1">
    <source>
        <dbReference type="SAM" id="MobiDB-lite"/>
    </source>
</evidence>
<sequence length="192" mass="21643">MTRDFIRLQFQIVRALYDRGWIFQHILARPTHSPIVAAELDFQRVDGQNWIFARFEEHPVLCEWFSLSMHCPRELVIVGDFPQDLRAAVLARVGPHRFQHGVRGFYPGSGMVVHEEKEDEAVLKMLGVLDQFGYTVYTSFSTWPVSIIVNRPIVRGGNGAPSSSGSSPSRSNSSENNEARQDANSGQRGQEA</sequence>
<name>A0AA39ZQC0_9PEZI</name>
<accession>A0AA39ZQC0</accession>
<dbReference type="RefSeq" id="XP_060289381.1">
    <property type="nucleotide sequence ID" value="XM_060443192.1"/>
</dbReference>
<dbReference type="Proteomes" id="UP001172101">
    <property type="component" value="Unassembled WGS sequence"/>
</dbReference>
<dbReference type="EMBL" id="JAUIRO010000009">
    <property type="protein sequence ID" value="KAK0701717.1"/>
    <property type="molecule type" value="Genomic_DNA"/>
</dbReference>